<evidence type="ECO:0000256" key="3">
    <source>
        <dbReference type="ARBA" id="ARBA00012417"/>
    </source>
</evidence>
<keyword evidence="13" id="KW-0234">DNA repair</keyword>
<dbReference type="Gene3D" id="1.10.287.690">
    <property type="entry name" value="Helix hairpin bin"/>
    <property type="match status" value="1"/>
</dbReference>
<dbReference type="GO" id="GO:0005634">
    <property type="term" value="C:nucleus"/>
    <property type="evidence" value="ECO:0007669"/>
    <property type="project" value="TreeGrafter"/>
</dbReference>
<evidence type="ECO:0000313" key="17">
    <source>
        <dbReference type="Proteomes" id="UP000270094"/>
    </source>
</evidence>
<dbReference type="InterPro" id="IPR006134">
    <property type="entry name" value="DNA-dir_DNA_pol_B_multi_dom"/>
</dbReference>
<dbReference type="InterPro" id="IPR023211">
    <property type="entry name" value="DNA_pol_palm_dom_sf"/>
</dbReference>
<sequence length="166" mass="18249">MAREKNNSIRLGAMKYSVAKPQLIECSLKKKLHCSPLSSAFVTPAQRIGVVPTMLREVLGARIMVKTSMKYARSKRLRRILDARQLALKLIANVTYGYTSANFSGRMPCVEVADAILGKGRETLERAIALVNGGNYGGAKVIYGDTDSMFVLVPGMLYFMKAILCI</sequence>
<dbReference type="GO" id="GO:0000724">
    <property type="term" value="P:double-strand break repair via homologous recombination"/>
    <property type="evidence" value="ECO:0007669"/>
    <property type="project" value="TreeGrafter"/>
</dbReference>
<dbReference type="PANTHER" id="PTHR45812:SF1">
    <property type="entry name" value="DNA POLYMERASE ZETA CATALYTIC SUBUNIT"/>
    <property type="match status" value="1"/>
</dbReference>
<dbReference type="GO" id="GO:0016035">
    <property type="term" value="C:zeta DNA polymerase complex"/>
    <property type="evidence" value="ECO:0007669"/>
    <property type="project" value="InterPro"/>
</dbReference>
<dbReference type="FunFam" id="1.10.287.690:FF:000002">
    <property type="entry name" value="DNA polymerase zeta"/>
    <property type="match status" value="1"/>
</dbReference>
<reference evidence="16 17" key="1">
    <citation type="submission" date="2018-11" db="EMBL/GenBank/DDBJ databases">
        <authorList>
            <consortium name="Pathogen Informatics"/>
        </authorList>
    </citation>
    <scope>NUCLEOTIDE SEQUENCE [LARGE SCALE GENOMIC DNA]</scope>
</reference>
<keyword evidence="6" id="KW-0548">Nucleotidyltransferase</keyword>
<dbReference type="GO" id="GO:0003677">
    <property type="term" value="F:DNA binding"/>
    <property type="evidence" value="ECO:0007669"/>
    <property type="project" value="InterPro"/>
</dbReference>
<keyword evidence="7" id="KW-0479">Metal-binding</keyword>
<keyword evidence="5" id="KW-0808">Transferase</keyword>
<evidence type="ECO:0000256" key="11">
    <source>
        <dbReference type="ARBA" id="ARBA00023004"/>
    </source>
</evidence>
<evidence type="ECO:0000256" key="2">
    <source>
        <dbReference type="ARBA" id="ARBA00005755"/>
    </source>
</evidence>
<dbReference type="GO" id="GO:0003887">
    <property type="term" value="F:DNA-directed DNA polymerase activity"/>
    <property type="evidence" value="ECO:0007669"/>
    <property type="project" value="UniProtKB-KW"/>
</dbReference>
<keyword evidence="9" id="KW-0862">Zinc</keyword>
<evidence type="ECO:0000256" key="13">
    <source>
        <dbReference type="ARBA" id="ARBA00023204"/>
    </source>
</evidence>
<keyword evidence="10" id="KW-0239">DNA-directed DNA polymerase</keyword>
<dbReference type="Proteomes" id="UP000270094">
    <property type="component" value="Unassembled WGS sequence"/>
</dbReference>
<evidence type="ECO:0000259" key="15">
    <source>
        <dbReference type="Pfam" id="PF00136"/>
    </source>
</evidence>
<dbReference type="PROSITE" id="PS00116">
    <property type="entry name" value="DNA_POLYMERASE_B"/>
    <property type="match status" value="1"/>
</dbReference>
<name>A0A3P7KH30_STRVU</name>
<organism evidence="16 17">
    <name type="scientific">Strongylus vulgaris</name>
    <name type="common">Blood worm</name>
    <dbReference type="NCBI Taxonomy" id="40348"/>
    <lineage>
        <taxon>Eukaryota</taxon>
        <taxon>Metazoa</taxon>
        <taxon>Ecdysozoa</taxon>
        <taxon>Nematoda</taxon>
        <taxon>Chromadorea</taxon>
        <taxon>Rhabditida</taxon>
        <taxon>Rhabditina</taxon>
        <taxon>Rhabditomorpha</taxon>
        <taxon>Strongyloidea</taxon>
        <taxon>Strongylidae</taxon>
        <taxon>Strongylus</taxon>
    </lineage>
</organism>
<dbReference type="GO" id="GO:0046872">
    <property type="term" value="F:metal ion binding"/>
    <property type="evidence" value="ECO:0007669"/>
    <property type="project" value="UniProtKB-KW"/>
</dbReference>
<feature type="domain" description="DNA-directed DNA polymerase family B multifunctional" evidence="15">
    <location>
        <begin position="28"/>
        <end position="154"/>
    </location>
</feature>
<evidence type="ECO:0000256" key="7">
    <source>
        <dbReference type="ARBA" id="ARBA00022723"/>
    </source>
</evidence>
<dbReference type="OrthoDB" id="2414538at2759"/>
<dbReference type="InterPro" id="IPR030559">
    <property type="entry name" value="PolZ_Rev3"/>
</dbReference>
<evidence type="ECO:0000256" key="8">
    <source>
        <dbReference type="ARBA" id="ARBA00022763"/>
    </source>
</evidence>
<keyword evidence="17" id="KW-1185">Reference proteome</keyword>
<keyword evidence="12" id="KW-0411">Iron-sulfur</keyword>
<dbReference type="Gene3D" id="3.90.1600.10">
    <property type="entry name" value="Palm domain of DNA polymerase"/>
    <property type="match status" value="1"/>
</dbReference>
<dbReference type="InterPro" id="IPR043502">
    <property type="entry name" value="DNA/RNA_pol_sf"/>
</dbReference>
<dbReference type="Pfam" id="PF00136">
    <property type="entry name" value="DNA_pol_B"/>
    <property type="match status" value="1"/>
</dbReference>
<evidence type="ECO:0000256" key="5">
    <source>
        <dbReference type="ARBA" id="ARBA00022679"/>
    </source>
</evidence>
<proteinExistence type="inferred from homology"/>
<protein>
    <recommendedName>
        <fullName evidence="4">DNA polymerase zeta catalytic subunit</fullName>
        <ecNumber evidence="3">2.7.7.7</ecNumber>
    </recommendedName>
</protein>
<dbReference type="SUPFAM" id="SSF56672">
    <property type="entry name" value="DNA/RNA polymerases"/>
    <property type="match status" value="1"/>
</dbReference>
<dbReference type="GO" id="GO:0051536">
    <property type="term" value="F:iron-sulfur cluster binding"/>
    <property type="evidence" value="ECO:0007669"/>
    <property type="project" value="UniProtKB-KW"/>
</dbReference>
<dbReference type="AlphaFoldDB" id="A0A3P7KH30"/>
<evidence type="ECO:0000256" key="4">
    <source>
        <dbReference type="ARBA" id="ARBA00021589"/>
    </source>
</evidence>
<keyword evidence="8" id="KW-0227">DNA damage</keyword>
<dbReference type="EC" id="2.7.7.7" evidence="3"/>
<gene>
    <name evidence="16" type="ORF">SVUK_LOCUS5383</name>
</gene>
<evidence type="ECO:0000256" key="1">
    <source>
        <dbReference type="ARBA" id="ARBA00001966"/>
    </source>
</evidence>
<dbReference type="EMBL" id="UYYB01015865">
    <property type="protein sequence ID" value="VDM70385.1"/>
    <property type="molecule type" value="Genomic_DNA"/>
</dbReference>
<comment type="catalytic activity">
    <reaction evidence="14">
        <text>DNA(n) + a 2'-deoxyribonucleoside 5'-triphosphate = DNA(n+1) + diphosphate</text>
        <dbReference type="Rhea" id="RHEA:22508"/>
        <dbReference type="Rhea" id="RHEA-COMP:17339"/>
        <dbReference type="Rhea" id="RHEA-COMP:17340"/>
        <dbReference type="ChEBI" id="CHEBI:33019"/>
        <dbReference type="ChEBI" id="CHEBI:61560"/>
        <dbReference type="ChEBI" id="CHEBI:173112"/>
        <dbReference type="EC" id="2.7.7.7"/>
    </reaction>
</comment>
<comment type="cofactor">
    <cofactor evidence="1">
        <name>[4Fe-4S] cluster</name>
        <dbReference type="ChEBI" id="CHEBI:49883"/>
    </cofactor>
</comment>
<evidence type="ECO:0000256" key="10">
    <source>
        <dbReference type="ARBA" id="ARBA00022932"/>
    </source>
</evidence>
<accession>A0A3P7KH30</accession>
<evidence type="ECO:0000256" key="6">
    <source>
        <dbReference type="ARBA" id="ARBA00022695"/>
    </source>
</evidence>
<comment type="similarity">
    <text evidence="2">Belongs to the DNA polymerase type-B family.</text>
</comment>
<dbReference type="InterPro" id="IPR017964">
    <property type="entry name" value="DNA-dir_DNA_pol_B_CS"/>
</dbReference>
<keyword evidence="11" id="KW-0408">Iron</keyword>
<evidence type="ECO:0000313" key="16">
    <source>
        <dbReference type="EMBL" id="VDM70385.1"/>
    </source>
</evidence>
<dbReference type="GO" id="GO:0000166">
    <property type="term" value="F:nucleotide binding"/>
    <property type="evidence" value="ECO:0007669"/>
    <property type="project" value="InterPro"/>
</dbReference>
<dbReference type="GO" id="GO:0042276">
    <property type="term" value="P:error-prone translesion synthesis"/>
    <property type="evidence" value="ECO:0007669"/>
    <property type="project" value="TreeGrafter"/>
</dbReference>
<evidence type="ECO:0000256" key="14">
    <source>
        <dbReference type="ARBA" id="ARBA00049244"/>
    </source>
</evidence>
<dbReference type="PANTHER" id="PTHR45812">
    <property type="entry name" value="DNA POLYMERASE ZETA CATALYTIC SUBUNIT"/>
    <property type="match status" value="1"/>
</dbReference>
<evidence type="ECO:0000256" key="12">
    <source>
        <dbReference type="ARBA" id="ARBA00023014"/>
    </source>
</evidence>
<evidence type="ECO:0000256" key="9">
    <source>
        <dbReference type="ARBA" id="ARBA00022833"/>
    </source>
</evidence>